<gene>
    <name evidence="1" type="ORF">APX70_07731</name>
</gene>
<proteinExistence type="predicted"/>
<reference evidence="1 2" key="1">
    <citation type="submission" date="2018-08" db="EMBL/GenBank/DDBJ databases">
        <title>Recombination of ecologically and evolutionarily significant loci maintains genetic cohesion in the Pseudomonas syringae species complex.</title>
        <authorList>
            <person name="Dillon M."/>
            <person name="Thakur S."/>
            <person name="Almeida R.N.D."/>
            <person name="Weir B.S."/>
            <person name="Guttman D.S."/>
        </authorList>
    </citation>
    <scope>NUCLEOTIDE SEQUENCE [LARGE SCALE GENOMIC DNA]</scope>
    <source>
        <strain evidence="1 2">88_10</strain>
    </source>
</reference>
<organism evidence="1 2">
    <name type="scientific">Pseudomonas syringae pv. maculicola</name>
    <dbReference type="NCBI Taxonomy" id="59511"/>
    <lineage>
        <taxon>Bacteria</taxon>
        <taxon>Pseudomonadati</taxon>
        <taxon>Pseudomonadota</taxon>
        <taxon>Gammaproteobacteria</taxon>
        <taxon>Pseudomonadales</taxon>
        <taxon>Pseudomonadaceae</taxon>
        <taxon>Pseudomonas</taxon>
    </lineage>
</organism>
<dbReference type="Proteomes" id="UP000282378">
    <property type="component" value="Unassembled WGS sequence"/>
</dbReference>
<feature type="non-terminal residue" evidence="1">
    <location>
        <position position="125"/>
    </location>
</feature>
<sequence length="125" mass="14137">MGNALKSTEIELEWATADGSDPVSPKINKRINAILGIAEYIDFSASSIRFSDNSTTDTRDPIRMNTLFARELINKANIALEALLSWDTQQLQEPPIDEDDIPDLMDFKGANGLYFWELFLHLPFM</sequence>
<protein>
    <submittedName>
        <fullName evidence="1">Putative Insecticidal toxin protein</fullName>
    </submittedName>
</protein>
<accession>A0A3M2WVA4</accession>
<dbReference type="AlphaFoldDB" id="A0A3M2WVA4"/>
<dbReference type="EMBL" id="RBNL01003241">
    <property type="protein sequence ID" value="RML55439.1"/>
    <property type="molecule type" value="Genomic_DNA"/>
</dbReference>
<name>A0A3M2WVA4_PSEYM</name>
<evidence type="ECO:0000313" key="1">
    <source>
        <dbReference type="EMBL" id="RML55439.1"/>
    </source>
</evidence>
<comment type="caution">
    <text evidence="1">The sequence shown here is derived from an EMBL/GenBank/DDBJ whole genome shotgun (WGS) entry which is preliminary data.</text>
</comment>
<evidence type="ECO:0000313" key="2">
    <source>
        <dbReference type="Proteomes" id="UP000282378"/>
    </source>
</evidence>